<feature type="region of interest" description="Disordered" evidence="1">
    <location>
        <begin position="126"/>
        <end position="154"/>
    </location>
</feature>
<proteinExistence type="predicted"/>
<name>A5C419_VITVI</name>
<dbReference type="EMBL" id="AM481482">
    <property type="protein sequence ID" value="CAN68612.1"/>
    <property type="molecule type" value="Genomic_DNA"/>
</dbReference>
<evidence type="ECO:0008006" key="3">
    <source>
        <dbReference type="Google" id="ProtNLM"/>
    </source>
</evidence>
<protein>
    <recommendedName>
        <fullName evidence="3">Retrotransposon gag domain-containing protein</fullName>
    </recommendedName>
</protein>
<sequence>MLSTSFNPHIINYESFRGLIVPKFTAYDGTNDSFDHIMHFKQLLTLDIGNDALLCKVFPTSLHNQAFSWFHCLLQNSVNTFRDISEAFMGHYLCSTCHKHNISILRADKYSMFEDDVQPATQHVLVTNRPTKDDEAKSSKSLNQSRQASKRWADQHQYVNTTGGQRDTTQEAVVQTPASLAALEVVINYKHVGLVNERHSSKRQRRIPQTDELLTIRLKEPRAFVIRIQWSYNFSGRRVALVDNLSPYNAIMGHAWLHRMKAILSTYHQMVSYLIEEAQVDLFGSLLVTCQCYQVALDSGHPIGEKTHPESSNIRKQ</sequence>
<evidence type="ECO:0000256" key="1">
    <source>
        <dbReference type="SAM" id="MobiDB-lite"/>
    </source>
</evidence>
<organism evidence="2">
    <name type="scientific">Vitis vinifera</name>
    <name type="common">Grape</name>
    <dbReference type="NCBI Taxonomy" id="29760"/>
    <lineage>
        <taxon>Eukaryota</taxon>
        <taxon>Viridiplantae</taxon>
        <taxon>Streptophyta</taxon>
        <taxon>Embryophyta</taxon>
        <taxon>Tracheophyta</taxon>
        <taxon>Spermatophyta</taxon>
        <taxon>Magnoliopsida</taxon>
        <taxon>eudicotyledons</taxon>
        <taxon>Gunneridae</taxon>
        <taxon>Pentapetalae</taxon>
        <taxon>rosids</taxon>
        <taxon>Vitales</taxon>
        <taxon>Vitaceae</taxon>
        <taxon>Viteae</taxon>
        <taxon>Vitis</taxon>
    </lineage>
</organism>
<evidence type="ECO:0000313" key="2">
    <source>
        <dbReference type="EMBL" id="CAN68612.1"/>
    </source>
</evidence>
<dbReference type="AlphaFoldDB" id="A5C419"/>
<gene>
    <name evidence="2" type="ORF">VITISV_021131</name>
</gene>
<accession>A5C419</accession>
<reference evidence="2" key="1">
    <citation type="journal article" date="2007" name="PLoS ONE">
        <title>The first genome sequence of an elite grapevine cultivar (Pinot noir Vitis vinifera L.): coping with a highly heterozygous genome.</title>
        <authorList>
            <person name="Velasco R."/>
            <person name="Zharkikh A."/>
            <person name="Troggio M."/>
            <person name="Cartwright D.A."/>
            <person name="Cestaro A."/>
            <person name="Pruss D."/>
            <person name="Pindo M."/>
            <person name="FitzGerald L.M."/>
            <person name="Vezzulli S."/>
            <person name="Reid J."/>
            <person name="Malacarne G."/>
            <person name="Iliev D."/>
            <person name="Coppola G."/>
            <person name="Wardell B."/>
            <person name="Micheletti D."/>
            <person name="Macalma T."/>
            <person name="Facci M."/>
            <person name="Mitchell J.T."/>
            <person name="Perazzolli M."/>
            <person name="Eldredge G."/>
            <person name="Gatto P."/>
            <person name="Oyzerski R."/>
            <person name="Moretto M."/>
            <person name="Gutin N."/>
            <person name="Stefanini M."/>
            <person name="Chen Y."/>
            <person name="Segala C."/>
            <person name="Davenport C."/>
            <person name="Dematte L."/>
            <person name="Mraz A."/>
            <person name="Battilana J."/>
            <person name="Stormo K."/>
            <person name="Costa F."/>
            <person name="Tao Q."/>
            <person name="Si-Ammour A."/>
            <person name="Harkins T."/>
            <person name="Lackey A."/>
            <person name="Perbost C."/>
            <person name="Taillon B."/>
            <person name="Stella A."/>
            <person name="Solovyev V."/>
            <person name="Fawcett J.A."/>
            <person name="Sterck L."/>
            <person name="Vandepoele K."/>
            <person name="Grando S.M."/>
            <person name="Toppo S."/>
            <person name="Moser C."/>
            <person name="Lanchbury J."/>
            <person name="Bogden R."/>
            <person name="Skolnick M."/>
            <person name="Sgaramella V."/>
            <person name="Bhatnagar S.K."/>
            <person name="Fontana P."/>
            <person name="Gutin A."/>
            <person name="Van de Peer Y."/>
            <person name="Salamini F."/>
            <person name="Viola R."/>
        </authorList>
    </citation>
    <scope>NUCLEOTIDE SEQUENCE</scope>
</reference>